<name>A0A366SEV2_9ENTE</name>
<dbReference type="InterPro" id="IPR013525">
    <property type="entry name" value="ABC2_TM"/>
</dbReference>
<dbReference type="EMBL" id="LEOY01000021">
    <property type="protein sequence ID" value="RBR27751.1"/>
    <property type="molecule type" value="Genomic_DNA"/>
</dbReference>
<dbReference type="Pfam" id="PF12698">
    <property type="entry name" value="ABC2_membrane_3"/>
    <property type="match status" value="2"/>
</dbReference>
<keyword evidence="2 5" id="KW-0812">Transmembrane</keyword>
<dbReference type="Gene3D" id="3.40.1710.10">
    <property type="entry name" value="abc type-2 transporter like domain"/>
    <property type="match status" value="1"/>
</dbReference>
<feature type="transmembrane region" description="Helical" evidence="5">
    <location>
        <begin position="1011"/>
        <end position="1033"/>
    </location>
</feature>
<dbReference type="InterPro" id="IPR017501">
    <property type="entry name" value="Phage_infect_YhgE_C"/>
</dbReference>
<dbReference type="SUPFAM" id="SSF101967">
    <property type="entry name" value="Adhesin YadA, collagen-binding domain"/>
    <property type="match status" value="1"/>
</dbReference>
<dbReference type="RefSeq" id="WP_113785120.1">
    <property type="nucleotide sequence ID" value="NZ_KZ845747.1"/>
</dbReference>
<feature type="domain" description="ABC-2 type transporter transmembrane" evidence="6">
    <location>
        <begin position="810"/>
        <end position="1025"/>
    </location>
</feature>
<evidence type="ECO:0000256" key="2">
    <source>
        <dbReference type="ARBA" id="ARBA00022692"/>
    </source>
</evidence>
<dbReference type="InterPro" id="IPR051328">
    <property type="entry name" value="T7SS_ABC-Transporter"/>
</dbReference>
<dbReference type="InterPro" id="IPR023908">
    <property type="entry name" value="xxxLxxG_rpt"/>
</dbReference>
<dbReference type="GO" id="GO:0016020">
    <property type="term" value="C:membrane"/>
    <property type="evidence" value="ECO:0007669"/>
    <property type="project" value="UniProtKB-SubCell"/>
</dbReference>
<dbReference type="InterPro" id="IPR017500">
    <property type="entry name" value="Phage_infect_YhgE_N"/>
</dbReference>
<dbReference type="NCBIfam" id="TIGR03062">
    <property type="entry name" value="pip_yhgE_Cterm"/>
    <property type="match status" value="1"/>
</dbReference>
<dbReference type="SUPFAM" id="SSF58104">
    <property type="entry name" value="Methyl-accepting chemotaxis protein (MCP) signaling domain"/>
    <property type="match status" value="1"/>
</dbReference>
<feature type="transmembrane region" description="Helical" evidence="5">
    <location>
        <begin position="852"/>
        <end position="872"/>
    </location>
</feature>
<reference evidence="7 8" key="1">
    <citation type="submission" date="2015-06" db="EMBL/GenBank/DDBJ databases">
        <title>The Genome Sequence of Enterococcus cecorum 170AEA1.</title>
        <authorList>
            <consortium name="The Broad Institute Genomics Platform"/>
            <consortium name="The Broad Institute Genome Sequencing Center for Infectious Disease"/>
            <person name="Earl A.M."/>
            <person name="Van Tyne D."/>
            <person name="Lebreton F."/>
            <person name="Saavedra J.T."/>
            <person name="Gilmore M.S."/>
            <person name="Manson McGuire A."/>
            <person name="Clock S."/>
            <person name="Crupain M."/>
            <person name="Rangan U."/>
            <person name="Young S."/>
            <person name="Abouelleil A."/>
            <person name="Cao P."/>
            <person name="Chapman S.B."/>
            <person name="Griggs A."/>
            <person name="Priest M."/>
            <person name="Shea T."/>
            <person name="Wortman J."/>
            <person name="Nusbaum C."/>
            <person name="Birren B."/>
        </authorList>
    </citation>
    <scope>NUCLEOTIDE SEQUENCE [LARGE SCALE GENOMIC DNA]</scope>
    <source>
        <strain evidence="7 8">170AEA1</strain>
    </source>
</reference>
<evidence type="ECO:0000256" key="3">
    <source>
        <dbReference type="ARBA" id="ARBA00022989"/>
    </source>
</evidence>
<dbReference type="PANTHER" id="PTHR43077:SF5">
    <property type="entry name" value="PHAGE INFECTION PROTEIN"/>
    <property type="match status" value="1"/>
</dbReference>
<dbReference type="InterPro" id="IPR011049">
    <property type="entry name" value="Serralysin-like_metalloprot_C"/>
</dbReference>
<organism evidence="7 8">
    <name type="scientific">Enterococcus cecorum</name>
    <dbReference type="NCBI Taxonomy" id="44008"/>
    <lineage>
        <taxon>Bacteria</taxon>
        <taxon>Bacillati</taxon>
        <taxon>Bacillota</taxon>
        <taxon>Bacilli</taxon>
        <taxon>Lactobacillales</taxon>
        <taxon>Enterococcaceae</taxon>
        <taxon>Enterococcus</taxon>
    </lineage>
</organism>
<evidence type="ECO:0000256" key="4">
    <source>
        <dbReference type="ARBA" id="ARBA00023136"/>
    </source>
</evidence>
<evidence type="ECO:0000259" key="6">
    <source>
        <dbReference type="Pfam" id="PF12698"/>
    </source>
</evidence>
<comment type="subcellular location">
    <subcellularLocation>
        <location evidence="1">Membrane</location>
        <topology evidence="1">Multi-pass membrane protein</topology>
    </subcellularLocation>
</comment>
<feature type="transmembrane region" description="Helical" evidence="5">
    <location>
        <begin position="922"/>
        <end position="943"/>
    </location>
</feature>
<proteinExistence type="predicted"/>
<sequence length="1068" mass="113259">MIKKEFQKIWANKLLFVTVIVAMCLPILYASIFLKSIWDPYGRINHLPVAVVNLDQPTTLEGNKVDVGDRLVKELKSNDDLDWHFVSAKKAQEGLKDRKYYMIVKIPKNFSENAASVLDTDPEKMDLTYETNGGLNFLGEVISENAMTQLKAKVSESVTKSYADVIIKMVKTVGDGMDQAADGATKLADGSKQVADGIATVQGKVPELSSGVKQLDDGGKQLADGVKQYTDGAGQAAKGSDQLAAGLQQLNGKVPTLVGGVNQLADGGKALNTGVNQYTAGVKQAYLGSNQLVDGLKVLSYKVPGLVDGVNQLVGGGNQFVDGLNAYTAGVAQLKDGSATLSKGMNDLNDKVPTLVGGIKRLANGGQGLQAGISDYTAGVKAANVGNTKVTAGLNSLNTQLPTLVSRIKQLSDGSKDLASKLNGSDANFDKLLEYTAGVNSFIAEIQKLPVDQIAGLQPQLTEMSQGLTQLSNSLDSSQMLASIDQLPVDENGHIALTKDQLKGMLASNGNAQQAQAIIQQMQTQIANVGTMLSQTDLSGLGPKLNQFSATTNQVSSQIKAAKVGQQQTIAAVNQISAGLNQLNQATPTVTGGISALVKGSTELGQGLTKLEENSPKLTGGAAELNDGIKQVKDNLPALEKGSAALTNGAKALDSGLATLNDKSSELTGGANKIVGGMKAMQSQLPTLTDGVKQLVAGGSQLNGGLNLLNAKSVDLNSGSGKLSDGLNQMQGQLPALASGANQLADGSKQLNAGMKKLTANSAKLNSGASQLSDGLNTLDGQIPTLADGVNKLADGSKKVKDGNKELADKLNEASDKLTDVKLTNNTAKMIAAPTKTKQEKYSDVPNYGHALAPYFMSVSLFVGCLVFNFVYPIRKIADRKNSNATQWFMSKLTIGLITSSMMALIIGTVMRMIGLEVAQPMNFYMTLLVTAWLFMFMIMFLAMSFDNPGRFIAVLFLVMQLGSSGGVFPMPLVSHFYNVLNPFMPMTYSIYALRQAISTGLGDELYRNSMLILVILAIVFIILLGVAMQILYRKGLAGYSQLHENQKLLDDDYTGKFAKEEDPYTLW</sequence>
<comment type="caution">
    <text evidence="7">The sequence shown here is derived from an EMBL/GenBank/DDBJ whole genome shotgun (WGS) entry which is preliminary data.</text>
</comment>
<keyword evidence="4 5" id="KW-0472">Membrane</keyword>
<evidence type="ECO:0000256" key="1">
    <source>
        <dbReference type="ARBA" id="ARBA00004141"/>
    </source>
</evidence>
<dbReference type="Gene3D" id="1.10.287.950">
    <property type="entry name" value="Methyl-accepting chemotaxis protein"/>
    <property type="match status" value="2"/>
</dbReference>
<feature type="transmembrane region" description="Helical" evidence="5">
    <location>
        <begin position="893"/>
        <end position="916"/>
    </location>
</feature>
<dbReference type="Proteomes" id="UP000252800">
    <property type="component" value="Unassembled WGS sequence"/>
</dbReference>
<dbReference type="NCBIfam" id="TIGR03061">
    <property type="entry name" value="pip_yhgE_Nterm"/>
    <property type="match status" value="1"/>
</dbReference>
<dbReference type="NCBIfam" id="TIGR03057">
    <property type="entry name" value="xxxLxxG_by_4"/>
    <property type="match status" value="8"/>
</dbReference>
<feature type="transmembrane region" description="Helical" evidence="5">
    <location>
        <begin position="955"/>
        <end position="978"/>
    </location>
</feature>
<evidence type="ECO:0000256" key="5">
    <source>
        <dbReference type="SAM" id="Phobius"/>
    </source>
</evidence>
<feature type="domain" description="ABC-2 type transporter transmembrane" evidence="6">
    <location>
        <begin position="15"/>
        <end position="152"/>
    </location>
</feature>
<dbReference type="AlphaFoldDB" id="A0A366SEV2"/>
<dbReference type="PANTHER" id="PTHR43077">
    <property type="entry name" value="TRANSPORT PERMEASE YVFS-RELATED"/>
    <property type="match status" value="1"/>
</dbReference>
<dbReference type="GO" id="GO:0140359">
    <property type="term" value="F:ABC-type transporter activity"/>
    <property type="evidence" value="ECO:0007669"/>
    <property type="project" value="InterPro"/>
</dbReference>
<evidence type="ECO:0000313" key="7">
    <source>
        <dbReference type="EMBL" id="RBR27751.1"/>
    </source>
</evidence>
<accession>A0A366SEV2</accession>
<evidence type="ECO:0000313" key="8">
    <source>
        <dbReference type="Proteomes" id="UP000252800"/>
    </source>
</evidence>
<protein>
    <recommendedName>
        <fullName evidence="6">ABC-2 type transporter transmembrane domain-containing protein</fullName>
    </recommendedName>
</protein>
<gene>
    <name evidence="7" type="ORF">EB18_02109</name>
</gene>
<keyword evidence="3 5" id="KW-1133">Transmembrane helix</keyword>